<dbReference type="AlphaFoldDB" id="A0A9X0C2H6"/>
<protein>
    <submittedName>
        <fullName evidence="1">NADH-ubiquinone oxidoreductase 21.3 kDa subunit</fullName>
    </submittedName>
</protein>
<proteinExistence type="predicted"/>
<dbReference type="EMBL" id="JAPWDQ010000001">
    <property type="protein sequence ID" value="KAJ5495622.1"/>
    <property type="molecule type" value="Genomic_DNA"/>
</dbReference>
<organism evidence="1 2">
    <name type="scientific">Penicillium diatomitis</name>
    <dbReference type="NCBI Taxonomy" id="2819901"/>
    <lineage>
        <taxon>Eukaryota</taxon>
        <taxon>Fungi</taxon>
        <taxon>Dikarya</taxon>
        <taxon>Ascomycota</taxon>
        <taxon>Pezizomycotina</taxon>
        <taxon>Eurotiomycetes</taxon>
        <taxon>Eurotiomycetidae</taxon>
        <taxon>Eurotiales</taxon>
        <taxon>Aspergillaceae</taxon>
        <taxon>Penicillium</taxon>
    </lineage>
</organism>
<dbReference type="RefSeq" id="XP_056794635.1">
    <property type="nucleotide sequence ID" value="XM_056930342.1"/>
</dbReference>
<dbReference type="CDD" id="cd22849">
    <property type="entry name" value="NuzM"/>
    <property type="match status" value="1"/>
</dbReference>
<evidence type="ECO:0000313" key="1">
    <source>
        <dbReference type="EMBL" id="KAJ5495622.1"/>
    </source>
</evidence>
<dbReference type="PANTHER" id="PTHR37325:SF1">
    <property type="entry name" value="OXIDOREDUCTASE 21 KDA SUBUNIT, PUTATIVE (AFU_ORTHOLOGUE AFUA_4G05910)-RELATED"/>
    <property type="match status" value="1"/>
</dbReference>
<reference evidence="1" key="2">
    <citation type="journal article" date="2023" name="IMA Fungus">
        <title>Comparative genomic study of the Penicillium genus elucidates a diverse pangenome and 15 lateral gene transfer events.</title>
        <authorList>
            <person name="Petersen C."/>
            <person name="Sorensen T."/>
            <person name="Nielsen M.R."/>
            <person name="Sondergaard T.E."/>
            <person name="Sorensen J.L."/>
            <person name="Fitzpatrick D.A."/>
            <person name="Frisvad J.C."/>
            <person name="Nielsen K.L."/>
        </authorList>
    </citation>
    <scope>NUCLEOTIDE SEQUENCE</scope>
    <source>
        <strain evidence="1">IBT 30728</strain>
    </source>
</reference>
<dbReference type="InterPro" id="IPR016813">
    <property type="entry name" value="NADH_Ub_cplx-1_21kDa"/>
</dbReference>
<gene>
    <name evidence="1" type="ORF">N7539_000738</name>
</gene>
<keyword evidence="2" id="KW-1185">Reference proteome</keyword>
<comment type="caution">
    <text evidence="1">The sequence shown here is derived from an EMBL/GenBank/DDBJ whole genome shotgun (WGS) entry which is preliminary data.</text>
</comment>
<dbReference type="GeneID" id="81620591"/>
<dbReference type="PANTHER" id="PTHR37325">
    <property type="entry name" value="OXIDOREDUCTASE 21 KDA SUBUNIT, PUTATIVE (AFU_ORTHOLOGUE AFUA_4G05910)-RELATED"/>
    <property type="match status" value="1"/>
</dbReference>
<dbReference type="Proteomes" id="UP001148312">
    <property type="component" value="Unassembled WGS sequence"/>
</dbReference>
<reference evidence="1" key="1">
    <citation type="submission" date="2022-12" db="EMBL/GenBank/DDBJ databases">
        <authorList>
            <person name="Petersen C."/>
        </authorList>
    </citation>
    <scope>NUCLEOTIDE SEQUENCE</scope>
    <source>
        <strain evidence="1">IBT 30728</strain>
    </source>
</reference>
<sequence>MRKTYRHHAGLLTLSAAQSRDLCTSVDPTYRTDDPPARRKRFERFLSIVSLQRLSKAHDSSYPVSHSSESSVMARDVVKAAQSASHVMKVSQKYTVRSTGVWERIRRLLAIEPDRSSGIPLNSQFRLPSPGSLPPLAYEDPVTTPAGDIADNPYWKRDMRRSYPKLSTVSQADAVSLLTVGSQAAPKDEVLQIGEAGAKQLVEVQQEGQERGLAALFEKDQKSIQGVLGANGLPPTPANINTVSQAARSKYEIDSEHGYPEV</sequence>
<name>A0A9X0C2H6_9EURO</name>
<accession>A0A9X0C2H6</accession>
<evidence type="ECO:0000313" key="2">
    <source>
        <dbReference type="Proteomes" id="UP001148312"/>
    </source>
</evidence>